<protein>
    <recommendedName>
        <fullName evidence="4">Lipoprotein</fullName>
    </recommendedName>
</protein>
<evidence type="ECO:0008006" key="4">
    <source>
        <dbReference type="Google" id="ProtNLM"/>
    </source>
</evidence>
<gene>
    <name evidence="2" type="ORF">HLA92_02080</name>
</gene>
<dbReference type="EMBL" id="CP053097">
    <property type="protein sequence ID" value="QJR44213.1"/>
    <property type="molecule type" value="Genomic_DNA"/>
</dbReference>
<evidence type="ECO:0000313" key="3">
    <source>
        <dbReference type="Proteomes" id="UP000502118"/>
    </source>
</evidence>
<dbReference type="Proteomes" id="UP000502118">
    <property type="component" value="Chromosome"/>
</dbReference>
<dbReference type="KEGG" id="mmio:HLA92_02080"/>
<evidence type="ECO:0000313" key="2">
    <source>
        <dbReference type="EMBL" id="QJR44213.1"/>
    </source>
</evidence>
<keyword evidence="1" id="KW-1133">Transmembrane helix</keyword>
<reference evidence="2 3" key="1">
    <citation type="submission" date="2020-05" db="EMBL/GenBank/DDBJ databases">
        <title>Novel Mycoplasma species detected in Mirounga angustirostris (northern elephant seal) from the USA.</title>
        <authorList>
            <person name="Volokhov D.V."/>
        </authorList>
    </citation>
    <scope>NUCLEOTIDE SEQUENCE [LARGE SCALE GENOMIC DNA]</scope>
    <source>
        <strain evidence="2 3">Mirounga ES2806-NAS</strain>
    </source>
</reference>
<evidence type="ECO:0000256" key="1">
    <source>
        <dbReference type="SAM" id="Phobius"/>
    </source>
</evidence>
<feature type="transmembrane region" description="Helical" evidence="1">
    <location>
        <begin position="20"/>
        <end position="40"/>
    </location>
</feature>
<dbReference type="PROSITE" id="PS51257">
    <property type="entry name" value="PROKAR_LIPOPROTEIN"/>
    <property type="match status" value="1"/>
</dbReference>
<name>A0A6M4JB44_9MOLU</name>
<proteinExistence type="predicted"/>
<sequence>MKKNLTPNKHKNSRFFKFSYLMLTGLLSCFIAIIIVPIVLTNIKKEQYTKNTIKEGTIDAQNLNDLKIELPKEINNEIEFKSQPVDLINTSQVYKLKSNIANDFENIFKYTLIPYFKGTNIEKEFKNVLFNEPKNKEEFQNKIEKIKSVNNIEINKEVDSIISSLQKTSNDDNSKHIQNPINGVYTHTNIKKHQEFEIDITNFILNYKDDKLFLLDKFLELVDHFSFDAIYVNIQSLDYYKFNDLILKNYFDKLNNVISSTKLNNLKIKQFKFLISIDIDNNEIQHLLFEPKLIAQKV</sequence>
<keyword evidence="1" id="KW-0812">Transmembrane</keyword>
<keyword evidence="3" id="KW-1185">Reference proteome</keyword>
<keyword evidence="1" id="KW-0472">Membrane</keyword>
<accession>A0A6M4JB44</accession>
<organism evidence="2 3">
    <name type="scientific">Mycoplasma miroungirhinis</name>
    <dbReference type="NCBI Taxonomy" id="754516"/>
    <lineage>
        <taxon>Bacteria</taxon>
        <taxon>Bacillati</taxon>
        <taxon>Mycoplasmatota</taxon>
        <taxon>Mollicutes</taxon>
        <taxon>Mycoplasmataceae</taxon>
        <taxon>Mycoplasma</taxon>
    </lineage>
</organism>
<dbReference type="AlphaFoldDB" id="A0A6M4JB44"/>
<dbReference type="RefSeq" id="WP_171113067.1">
    <property type="nucleotide sequence ID" value="NZ_CP053097.1"/>
</dbReference>